<feature type="compositionally biased region" description="Basic and acidic residues" evidence="1">
    <location>
        <begin position="174"/>
        <end position="196"/>
    </location>
</feature>
<feature type="region of interest" description="Disordered" evidence="1">
    <location>
        <begin position="152"/>
        <end position="196"/>
    </location>
</feature>
<evidence type="ECO:0000256" key="1">
    <source>
        <dbReference type="SAM" id="MobiDB-lite"/>
    </source>
</evidence>
<sequence length="196" mass="21823">MSFLSSGQSLAASISSFSWLLSETGFRITHHDDECKRNSGFRRFFTILKPISWVIHRTGSMRMVRQSLLQGRFPGCCRPSRSAAVAIRADLVAAMHIRTSFGGLPPLDVCRDDASRPFPFRIRLVLAENGLLKSDWRPVAASERATLVCNGLLEPTSRPFPPDSRRTPTPNGRYGRDRRPLRAANRDANGKRADAG</sequence>
<dbReference type="EMBL" id="JGYS01000022">
    <property type="protein sequence ID" value="KFI51418.1"/>
    <property type="molecule type" value="Genomic_DNA"/>
</dbReference>
<gene>
    <name evidence="2" type="ORF">BCAL_1149</name>
</gene>
<dbReference type="AlphaFoldDB" id="A0A086ZY18"/>
<evidence type="ECO:0000313" key="2">
    <source>
        <dbReference type="EMBL" id="KFI51418.1"/>
    </source>
</evidence>
<dbReference type="Proteomes" id="UP000029072">
    <property type="component" value="Unassembled WGS sequence"/>
</dbReference>
<name>A0A086ZY18_9BIFI</name>
<proteinExistence type="predicted"/>
<comment type="caution">
    <text evidence="2">The sequence shown here is derived from an EMBL/GenBank/DDBJ whole genome shotgun (WGS) entry which is preliminary data.</text>
</comment>
<evidence type="ECO:0000313" key="3">
    <source>
        <dbReference type="Proteomes" id="UP000029072"/>
    </source>
</evidence>
<organism evidence="2 3">
    <name type="scientific">Bifidobacterium callitrichos DSM 23973</name>
    <dbReference type="NCBI Taxonomy" id="1437609"/>
    <lineage>
        <taxon>Bacteria</taxon>
        <taxon>Bacillati</taxon>
        <taxon>Actinomycetota</taxon>
        <taxon>Actinomycetes</taxon>
        <taxon>Bifidobacteriales</taxon>
        <taxon>Bifidobacteriaceae</taxon>
        <taxon>Bifidobacterium</taxon>
    </lineage>
</organism>
<accession>A0A086ZY18</accession>
<reference evidence="2 3" key="1">
    <citation type="submission" date="2014-03" db="EMBL/GenBank/DDBJ databases">
        <title>Genomics of Bifidobacteria.</title>
        <authorList>
            <person name="Ventura M."/>
            <person name="Milani C."/>
            <person name="Lugli G.A."/>
        </authorList>
    </citation>
    <scope>NUCLEOTIDE SEQUENCE [LARGE SCALE GENOMIC DNA]</scope>
    <source>
        <strain evidence="2 3">DSM 23973</strain>
    </source>
</reference>
<protein>
    <submittedName>
        <fullName evidence="2">Uncharacterized protein</fullName>
    </submittedName>
</protein>